<dbReference type="Pfam" id="PF09551">
    <property type="entry name" value="Spore_II_R"/>
    <property type="match status" value="1"/>
</dbReference>
<keyword evidence="2" id="KW-1185">Reference proteome</keyword>
<accession>A0ABW2FEY6</accession>
<dbReference type="InterPro" id="IPR014202">
    <property type="entry name" value="Spore_II_R"/>
</dbReference>
<reference evidence="2" key="1">
    <citation type="journal article" date="2019" name="Int. J. Syst. Evol. Microbiol.">
        <title>The Global Catalogue of Microorganisms (GCM) 10K type strain sequencing project: providing services to taxonomists for standard genome sequencing and annotation.</title>
        <authorList>
            <consortium name="The Broad Institute Genomics Platform"/>
            <consortium name="The Broad Institute Genome Sequencing Center for Infectious Disease"/>
            <person name="Wu L."/>
            <person name="Ma J."/>
        </authorList>
    </citation>
    <scope>NUCLEOTIDE SEQUENCE [LARGE SCALE GENOMIC DNA]</scope>
    <source>
        <strain evidence="2">KCTC 12907</strain>
    </source>
</reference>
<dbReference type="RefSeq" id="WP_378046087.1">
    <property type="nucleotide sequence ID" value="NZ_JBHMDN010000010.1"/>
</dbReference>
<protein>
    <submittedName>
        <fullName evidence="1">Stage II sporulation protein R</fullName>
    </submittedName>
</protein>
<sequence length="194" mass="20665">MVGRFAVANAEGSIPEDAIRIRIIANSDKKTDQSVKNKVRDEVATYIAAWGGMPDNHDEAYALIKSHLAGIQEIVDDKLVELGVSYKGIAELGEVPFPEKTFGGESYEAGTYEALRITLGKGDGANWWCVLFPPLCLTAATAKDDAGAASEVRTVSSAGGSSAASDDGDGEPKAKFFLWELLEKLFAFLGSLFG</sequence>
<proteinExistence type="predicted"/>
<name>A0ABW2FEY6_9BACL</name>
<organism evidence="1 2">
    <name type="scientific">Cohnella cellulosilytica</name>
    <dbReference type="NCBI Taxonomy" id="986710"/>
    <lineage>
        <taxon>Bacteria</taxon>
        <taxon>Bacillati</taxon>
        <taxon>Bacillota</taxon>
        <taxon>Bacilli</taxon>
        <taxon>Bacillales</taxon>
        <taxon>Paenibacillaceae</taxon>
        <taxon>Cohnella</taxon>
    </lineage>
</organism>
<dbReference type="EMBL" id="JBHTAI010000009">
    <property type="protein sequence ID" value="MFC7150132.1"/>
    <property type="molecule type" value="Genomic_DNA"/>
</dbReference>
<comment type="caution">
    <text evidence="1">The sequence shown here is derived from an EMBL/GenBank/DDBJ whole genome shotgun (WGS) entry which is preliminary data.</text>
</comment>
<evidence type="ECO:0000313" key="2">
    <source>
        <dbReference type="Proteomes" id="UP001596378"/>
    </source>
</evidence>
<evidence type="ECO:0000313" key="1">
    <source>
        <dbReference type="EMBL" id="MFC7150132.1"/>
    </source>
</evidence>
<gene>
    <name evidence="1" type="ORF">ACFQMJ_16520</name>
</gene>
<dbReference type="Proteomes" id="UP001596378">
    <property type="component" value="Unassembled WGS sequence"/>
</dbReference>